<name>A0AAT9GGI9_9BACT</name>
<dbReference type="AlphaFoldDB" id="A0AAT9GGI9"/>
<organism evidence="1">
    <name type="scientific">Sediminibacterium sp. KACHI17</name>
    <dbReference type="NCBI Taxonomy" id="1751071"/>
    <lineage>
        <taxon>Bacteria</taxon>
        <taxon>Pseudomonadati</taxon>
        <taxon>Bacteroidota</taxon>
        <taxon>Chitinophagia</taxon>
        <taxon>Chitinophagales</taxon>
        <taxon>Chitinophagaceae</taxon>
        <taxon>Sediminibacterium</taxon>
    </lineage>
</organism>
<dbReference type="InterPro" id="IPR024213">
    <property type="entry name" value="DUF3822"/>
</dbReference>
<dbReference type="Gene3D" id="3.30.420.260">
    <property type="match status" value="1"/>
</dbReference>
<proteinExistence type="predicted"/>
<dbReference type="EMBL" id="AP029612">
    <property type="protein sequence ID" value="BFG69636.1"/>
    <property type="molecule type" value="Genomic_DNA"/>
</dbReference>
<gene>
    <name evidence="1" type="ORF">KACHI17_05170</name>
</gene>
<evidence type="ECO:0000313" key="1">
    <source>
        <dbReference type="EMBL" id="BFG69636.1"/>
    </source>
</evidence>
<dbReference type="CDD" id="cd24013">
    <property type="entry name" value="ASKHA_ATPase_BT3980-like"/>
    <property type="match status" value="1"/>
</dbReference>
<reference evidence="1" key="1">
    <citation type="submission" date="2024-02" db="EMBL/GenBank/DDBJ databases">
        <title>Sediminibacterium planktonica sp. nov. and Sediminibacterium longus sp. nov., isolated from surface lake and river water.</title>
        <authorList>
            <person name="Watanabe K."/>
            <person name="Takemine S."/>
            <person name="Ishii Y."/>
            <person name="Ogata Y."/>
            <person name="Shindo C."/>
            <person name="Suda W."/>
        </authorList>
    </citation>
    <scope>NUCLEOTIDE SEQUENCE</scope>
    <source>
        <strain evidence="1">KACHI17</strain>
    </source>
</reference>
<accession>A0AAT9GGI9</accession>
<dbReference type="Pfam" id="PF12864">
    <property type="entry name" value="DUF3822"/>
    <property type="match status" value="1"/>
</dbReference>
<evidence type="ECO:0008006" key="2">
    <source>
        <dbReference type="Google" id="ProtNLM"/>
    </source>
</evidence>
<dbReference type="Gene3D" id="3.30.420.250">
    <property type="match status" value="1"/>
</dbReference>
<sequence length="273" mass="31672">MAFYPPTPVVIAPEHQLRVEIGPLYVACSIADQASIYAFEFFELDNDINEWSDVFFEIKNNSVLLDKYSGNIDLCYNFREALIIPGEKMNSAASADFLSLIYGESNRHEQKHDKLADPKNMVNCYRIRKTILDQAVRHFHLFQGHHVYTGMLDQLFARQDLPDQLLQLRVYPQCFIVVLMIKGQLQLIQSYTFETAADLCFYLLSILKEHTLRPEDTHIEMSGFIEPHGELHQQLQQLFPKRSFSTLAESALIPEMLESYHSHYFTPFFNPSL</sequence>
<protein>
    <recommendedName>
        <fullName evidence="2">DUF3822 family protein</fullName>
    </recommendedName>
</protein>